<dbReference type="GO" id="GO:0003677">
    <property type="term" value="F:DNA binding"/>
    <property type="evidence" value="ECO:0007669"/>
    <property type="project" value="UniProtKB-KW"/>
</dbReference>
<evidence type="ECO:0000256" key="8">
    <source>
        <dbReference type="HAMAP-Rule" id="MF_01445"/>
    </source>
</evidence>
<keyword evidence="3 8" id="KW-0819">tRNA processing</keyword>
<dbReference type="GO" id="GO:0002949">
    <property type="term" value="P:tRNA threonylcarbamoyladenosine modification"/>
    <property type="evidence" value="ECO:0007669"/>
    <property type="project" value="UniProtKB-UniRule"/>
</dbReference>
<feature type="domain" description="Gcp-like" evidence="9">
    <location>
        <begin position="24"/>
        <end position="305"/>
    </location>
</feature>
<feature type="binding site" evidence="8">
    <location>
        <position position="271"/>
    </location>
    <ligand>
        <name>substrate</name>
    </ligand>
</feature>
<keyword evidence="5 8" id="KW-0408">Iron</keyword>
<keyword evidence="4 8" id="KW-0479">Metal-binding</keyword>
<dbReference type="Gene3D" id="3.30.420.40">
    <property type="match status" value="2"/>
</dbReference>
<evidence type="ECO:0000313" key="11">
    <source>
        <dbReference type="Proteomes" id="UP000231179"/>
    </source>
</evidence>
<feature type="binding site" evidence="8">
    <location>
        <position position="178"/>
    </location>
    <ligand>
        <name>substrate</name>
    </ligand>
</feature>
<keyword evidence="10" id="KW-0378">Hydrolase</keyword>
<dbReference type="OrthoDB" id="9806197at2"/>
<dbReference type="NCBIfam" id="TIGR03723">
    <property type="entry name" value="T6A_TsaD_YgjD"/>
    <property type="match status" value="1"/>
</dbReference>
<evidence type="ECO:0000256" key="1">
    <source>
        <dbReference type="ARBA" id="ARBA00022490"/>
    </source>
</evidence>
<evidence type="ECO:0000256" key="6">
    <source>
        <dbReference type="ARBA" id="ARBA00023315"/>
    </source>
</evidence>
<dbReference type="GO" id="GO:0005737">
    <property type="term" value="C:cytoplasm"/>
    <property type="evidence" value="ECO:0007669"/>
    <property type="project" value="UniProtKB-SubCell"/>
</dbReference>
<comment type="function">
    <text evidence="8">Required for the formation of a threonylcarbamoyl group on adenosine at position 37 (t(6)A37) in tRNAs that read codons beginning with adenine. Is involved in the transfer of the threonylcarbamoyl moiety of threonylcarbamoyl-AMP (TC-AMP) to the N6 group of A37, together with TsaE and TsaB. TsaD likely plays a direct catalytic role in this reaction.</text>
</comment>
<feature type="binding site" evidence="8">
    <location>
        <position position="182"/>
    </location>
    <ligand>
        <name>substrate</name>
    </ligand>
</feature>
<dbReference type="GO" id="GO:0061711">
    <property type="term" value="F:tRNA N(6)-L-threonylcarbamoyladenine synthase activity"/>
    <property type="evidence" value="ECO:0007669"/>
    <property type="project" value="UniProtKB-EC"/>
</dbReference>
<feature type="binding site" evidence="8">
    <location>
        <position position="114"/>
    </location>
    <ligand>
        <name>Fe cation</name>
        <dbReference type="ChEBI" id="CHEBI:24875"/>
    </ligand>
</feature>
<feature type="binding site" evidence="8">
    <location>
        <position position="165"/>
    </location>
    <ligand>
        <name>substrate</name>
    </ligand>
</feature>
<dbReference type="InterPro" id="IPR022450">
    <property type="entry name" value="TsaD"/>
</dbReference>
<feature type="binding site" evidence="8">
    <location>
        <begin position="132"/>
        <end position="136"/>
    </location>
    <ligand>
        <name>substrate</name>
    </ligand>
</feature>
<dbReference type="InterPro" id="IPR000905">
    <property type="entry name" value="Gcp-like_dom"/>
</dbReference>
<feature type="binding site" evidence="8">
    <location>
        <position position="110"/>
    </location>
    <ligand>
        <name>Fe cation</name>
        <dbReference type="ChEBI" id="CHEBI:24875"/>
    </ligand>
</feature>
<dbReference type="FunFam" id="3.30.420.40:FF:000040">
    <property type="entry name" value="tRNA N6-adenosine threonylcarbamoyltransferase"/>
    <property type="match status" value="1"/>
</dbReference>
<dbReference type="RefSeq" id="WP_100255117.1">
    <property type="nucleotide sequence ID" value="NZ_CP015819.1"/>
</dbReference>
<dbReference type="SUPFAM" id="SSF53067">
    <property type="entry name" value="Actin-like ATPase domain"/>
    <property type="match status" value="2"/>
</dbReference>
<keyword evidence="1 8" id="KW-0963">Cytoplasm</keyword>
<dbReference type="Pfam" id="PF00814">
    <property type="entry name" value="TsaD"/>
    <property type="match status" value="1"/>
</dbReference>
<reference evidence="10 11" key="1">
    <citation type="submission" date="2017-11" db="EMBL/GenBank/DDBJ databases">
        <title>Complete genome sequence of Spiroplasma clarkii CN-5 (DSM 19994).</title>
        <authorList>
            <person name="Tsai Y.-M."/>
            <person name="Chang A."/>
            <person name="Lo W.-S."/>
            <person name="Kuo C.-H."/>
        </authorList>
    </citation>
    <scope>NUCLEOTIDE SEQUENCE [LARGE SCALE GENOMIC DNA]</scope>
    <source>
        <strain evidence="10 11">CN-5</strain>
    </source>
</reference>
<evidence type="ECO:0000256" key="4">
    <source>
        <dbReference type="ARBA" id="ARBA00022723"/>
    </source>
</evidence>
<evidence type="ECO:0000259" key="9">
    <source>
        <dbReference type="Pfam" id="PF00814"/>
    </source>
</evidence>
<dbReference type="KEGG" id="scla:SCLARK_001831"/>
<name>A0A1Y0L2M1_9MOLU</name>
<comment type="similarity">
    <text evidence="8">Belongs to the KAE1 / TsaD family.</text>
</comment>
<comment type="catalytic activity">
    <reaction evidence="7 8">
        <text>L-threonylcarbamoyladenylate + adenosine(37) in tRNA = N(6)-L-threonylcarbamoyladenosine(37) in tRNA + AMP + H(+)</text>
        <dbReference type="Rhea" id="RHEA:37059"/>
        <dbReference type="Rhea" id="RHEA-COMP:10162"/>
        <dbReference type="Rhea" id="RHEA-COMP:10163"/>
        <dbReference type="ChEBI" id="CHEBI:15378"/>
        <dbReference type="ChEBI" id="CHEBI:73682"/>
        <dbReference type="ChEBI" id="CHEBI:74411"/>
        <dbReference type="ChEBI" id="CHEBI:74418"/>
        <dbReference type="ChEBI" id="CHEBI:456215"/>
        <dbReference type="EC" id="2.3.1.234"/>
    </reaction>
</comment>
<dbReference type="InterPro" id="IPR043129">
    <property type="entry name" value="ATPase_NBD"/>
</dbReference>
<keyword evidence="11" id="KW-1185">Reference proteome</keyword>
<evidence type="ECO:0000256" key="2">
    <source>
        <dbReference type="ARBA" id="ARBA00022679"/>
    </source>
</evidence>
<dbReference type="PANTHER" id="PTHR11735">
    <property type="entry name" value="TRNA N6-ADENOSINE THREONYLCARBAMOYLTRANSFERASE"/>
    <property type="match status" value="1"/>
</dbReference>
<keyword evidence="2 8" id="KW-0808">Transferase</keyword>
<gene>
    <name evidence="10" type="primary">gcp</name>
    <name evidence="8" type="synonym">tsaD</name>
    <name evidence="10" type="ORF">SCLAR_v1c12880</name>
</gene>
<keyword evidence="10" id="KW-0540">Nuclease</keyword>
<dbReference type="GO" id="GO:0005506">
    <property type="term" value="F:iron ion binding"/>
    <property type="evidence" value="ECO:0007669"/>
    <property type="project" value="UniProtKB-UniRule"/>
</dbReference>
<dbReference type="PRINTS" id="PR00789">
    <property type="entry name" value="OSIALOPTASE"/>
</dbReference>
<sequence length="317" mass="34806">MKILAIESSCDEFSVAIIVEGVLRANIVSSQVDEHKEYGGVIPEFAARLHVKNFAWVLQEALTTAALEIDAIEMIAYTAYPGLIGSLIVGKLVAQTLAMYLNAPLMPLDHIQGHIYAAKIENNFDYPVISLVVSGGHTQIQLLKKPLEFEILGTTQDDAVGECYDKVARALGLTYPGGPKIDKLATQGDPNKYKLPLVLQDGSYNFSFSGLKTACLNLINKHNQNQEKINLADFCASFQTTAIKNLLIKLEKAVANFQPKTLSLAGGVSANKQLRETIKKFAKLHHLTVALPSLQYCTDNAAMMAQLAQEYLQRREN</sequence>
<protein>
    <recommendedName>
        <fullName evidence="8">tRNA N6-adenosine threonylcarbamoyltransferase</fullName>
        <ecNumber evidence="8">2.3.1.234</ecNumber>
    </recommendedName>
    <alternativeName>
        <fullName evidence="8">N6-L-threonylcarbamoyladenine synthase</fullName>
        <shortName evidence="8">t(6)A synthase</shortName>
    </alternativeName>
    <alternativeName>
        <fullName evidence="8">t(6)A37 threonylcarbamoyladenosine biosynthesis protein TsaD</fullName>
    </alternativeName>
    <alternativeName>
        <fullName evidence="8">tRNA threonylcarbamoyladenosine biosynthesis protein TsaD</fullName>
    </alternativeName>
</protein>
<dbReference type="EC" id="2.3.1.234" evidence="8"/>
<dbReference type="AlphaFoldDB" id="A0A1Y0L2M1"/>
<dbReference type="InterPro" id="IPR017861">
    <property type="entry name" value="KAE1/TsaD"/>
</dbReference>
<evidence type="ECO:0000256" key="3">
    <source>
        <dbReference type="ARBA" id="ARBA00022694"/>
    </source>
</evidence>
<proteinExistence type="inferred from homology"/>
<dbReference type="HAMAP" id="MF_01445">
    <property type="entry name" value="TsaD"/>
    <property type="match status" value="1"/>
</dbReference>
<comment type="cofactor">
    <cofactor evidence="8">
        <name>Fe(2+)</name>
        <dbReference type="ChEBI" id="CHEBI:29033"/>
    </cofactor>
    <text evidence="8">Binds 1 Fe(2+) ion per subunit.</text>
</comment>
<evidence type="ECO:0000313" key="10">
    <source>
        <dbReference type="EMBL" id="ATX71586.1"/>
    </source>
</evidence>
<dbReference type="PANTHER" id="PTHR11735:SF6">
    <property type="entry name" value="TRNA N6-ADENOSINE THREONYLCARBAMOYLTRANSFERASE, MITOCHONDRIAL"/>
    <property type="match status" value="1"/>
</dbReference>
<evidence type="ECO:0000256" key="5">
    <source>
        <dbReference type="ARBA" id="ARBA00023004"/>
    </source>
</evidence>
<dbReference type="NCBIfam" id="TIGR00329">
    <property type="entry name" value="gcp_kae1"/>
    <property type="match status" value="1"/>
</dbReference>
<organism evidence="10 11">
    <name type="scientific">Spiroplasma clarkii</name>
    <dbReference type="NCBI Taxonomy" id="2139"/>
    <lineage>
        <taxon>Bacteria</taxon>
        <taxon>Bacillati</taxon>
        <taxon>Mycoplasmatota</taxon>
        <taxon>Mollicutes</taxon>
        <taxon>Entomoplasmatales</taxon>
        <taxon>Spiroplasmataceae</taxon>
        <taxon>Spiroplasma</taxon>
    </lineage>
</organism>
<evidence type="ECO:0000256" key="7">
    <source>
        <dbReference type="ARBA" id="ARBA00048117"/>
    </source>
</evidence>
<keyword evidence="6 8" id="KW-0012">Acyltransferase</keyword>
<comment type="subcellular location">
    <subcellularLocation>
        <location evidence="8">Cytoplasm</location>
    </subcellularLocation>
</comment>
<feature type="binding site" evidence="8">
    <location>
        <position position="299"/>
    </location>
    <ligand>
        <name>Fe cation</name>
        <dbReference type="ChEBI" id="CHEBI:24875"/>
    </ligand>
</feature>
<dbReference type="GO" id="GO:0004519">
    <property type="term" value="F:endonuclease activity"/>
    <property type="evidence" value="ECO:0007669"/>
    <property type="project" value="UniProtKB-KW"/>
</dbReference>
<keyword evidence="10" id="KW-0255">Endonuclease</keyword>
<dbReference type="EMBL" id="CP024870">
    <property type="protein sequence ID" value="ATX71586.1"/>
    <property type="molecule type" value="Genomic_DNA"/>
</dbReference>
<keyword evidence="10" id="KW-0238">DNA-binding</keyword>
<dbReference type="CDD" id="cd24133">
    <property type="entry name" value="ASKHA_NBD_TsaD_bac"/>
    <property type="match status" value="1"/>
</dbReference>
<accession>A0A1Y0L2M1</accession>
<dbReference type="Proteomes" id="UP000231179">
    <property type="component" value="Chromosome"/>
</dbReference>